<evidence type="ECO:0000313" key="5">
    <source>
        <dbReference type="EMBL" id="RDB19799.1"/>
    </source>
</evidence>
<dbReference type="InParanoid" id="A0A369JCF4"/>
<evidence type="ECO:0000256" key="1">
    <source>
        <dbReference type="ARBA" id="ARBA00022737"/>
    </source>
</evidence>
<dbReference type="Gene3D" id="1.25.40.10">
    <property type="entry name" value="Tetratricopeptide repeat domain"/>
    <property type="match status" value="1"/>
</dbReference>
<dbReference type="Proteomes" id="UP000076154">
    <property type="component" value="Unassembled WGS sequence"/>
</dbReference>
<accession>A0A369JCF4</accession>
<keyword evidence="1" id="KW-0677">Repeat</keyword>
<comment type="caution">
    <text evidence="5">The sequence shown here is derived from an EMBL/GenBank/DDBJ whole genome shotgun (WGS) entry which is preliminary data.</text>
</comment>
<evidence type="ECO:0000313" key="6">
    <source>
        <dbReference type="Proteomes" id="UP000076154"/>
    </source>
</evidence>
<dbReference type="InterPro" id="IPR019734">
    <property type="entry name" value="TPR_rpt"/>
</dbReference>
<name>A0A369JCF4_HYPMA</name>
<dbReference type="SMART" id="SM00028">
    <property type="entry name" value="TPR"/>
    <property type="match status" value="2"/>
</dbReference>
<dbReference type="InterPro" id="IPR044244">
    <property type="entry name" value="TTC27/Emw1"/>
</dbReference>
<feature type="region of interest" description="Disordered" evidence="4">
    <location>
        <begin position="278"/>
        <end position="312"/>
    </location>
</feature>
<feature type="repeat" description="TPR" evidence="3">
    <location>
        <begin position="568"/>
        <end position="601"/>
    </location>
</feature>
<organism evidence="5 6">
    <name type="scientific">Hypsizygus marmoreus</name>
    <name type="common">White beech mushroom</name>
    <name type="synonym">Agaricus marmoreus</name>
    <dbReference type="NCBI Taxonomy" id="39966"/>
    <lineage>
        <taxon>Eukaryota</taxon>
        <taxon>Fungi</taxon>
        <taxon>Dikarya</taxon>
        <taxon>Basidiomycota</taxon>
        <taxon>Agaricomycotina</taxon>
        <taxon>Agaricomycetes</taxon>
        <taxon>Agaricomycetidae</taxon>
        <taxon>Agaricales</taxon>
        <taxon>Tricholomatineae</taxon>
        <taxon>Lyophyllaceae</taxon>
        <taxon>Hypsizygus</taxon>
    </lineage>
</organism>
<dbReference type="FunCoup" id="A0A369JCF4">
    <property type="interactions" value="886"/>
</dbReference>
<feature type="region of interest" description="Disordered" evidence="4">
    <location>
        <begin position="327"/>
        <end position="347"/>
    </location>
</feature>
<evidence type="ECO:0000256" key="3">
    <source>
        <dbReference type="PROSITE-ProRule" id="PRU00339"/>
    </source>
</evidence>
<proteinExistence type="predicted"/>
<keyword evidence="2 3" id="KW-0802">TPR repeat</keyword>
<feature type="region of interest" description="Disordered" evidence="4">
    <location>
        <begin position="656"/>
        <end position="685"/>
    </location>
</feature>
<dbReference type="PANTHER" id="PTHR16193">
    <property type="entry name" value="TETRATRICOPEPTIDE REPEAT PROTEIN 27"/>
    <property type="match status" value="1"/>
</dbReference>
<dbReference type="OrthoDB" id="1936594at2759"/>
<keyword evidence="6" id="KW-1185">Reference proteome</keyword>
<dbReference type="SUPFAM" id="SSF48452">
    <property type="entry name" value="TPR-like"/>
    <property type="match status" value="1"/>
</dbReference>
<sequence>MSPAVSPIEKSLLRGKWTAQREDDSHPIAPLARAVVEGRFWEALTSPAAQRLFRVPSAKFDQSFDQAFTLDVPATAADEAELLRLTLAVACLHAFVQVNWTGPDLDVQPLEVISLESEHPISLSEADINQKAISELAYGGEPAYHLTKVAAFLRLAQILLAAPYNHCQSASWWRLRTAFVHQQVLDEPVPLPSAILTSLESLTASFPSEPDLAGRLILEKGLLEHQFSHDKSAAELFVEAAKATGLEYELTGALGKRTKFQQFELSQLVLLAESHLADDDHNEPDLNGEPSTKITDETAKAPDESEARPNIPETLALNDDTLLEQTEFTSSNPSAPGSRLGHIDPSAQPPLHPLDQCILLSMCLNVKNTSPSHGLTNEQMSPYVARVISHPRNWSIHTMALLLRSRLESARTRTVERSTLQLQALIDQMPTADSALPERLLYFHSIPLPSKWELERELAMRFLSLGVVKSALEIFERLEMWEEVVKCWGALERPEKAIAIVRDLLEGRKAEAEEVLSRGKKTPADTSRRQVHDKAREAKLWCLLGDLEPKSAVAHYERAWTVSGGSSGRAMRSLGGYHFARGAYAEAIVCLKRAVAINPLLARSWFILGCACMRVEAWEEAKGAFSRCVAIDEDDGESWNNLASMYLRIGTSTSTAAEKEKKGSEGEEESAVGDGEAQTSPATQITTSKSIPFANKLLAFRALKQGLRFSYDNWRMWYNYMIVAMDVGELAEAARALGRVVEETSDKTGADAVDEDVLERLVDAVTRAHVDPTTEVGAGAGGGDLAAANPNEGHGLLRSVKDLFDRIILPRVSSPRIFRAYARLLTWEGRWGDALKAHMDAYRSGVAGTMERGETDVEKWREAVGEVEEIVDVLINFGPRVEDVEGQEGTGKKWKLQARSIVRTFMGRTRENFEDEPEWGRLERLLEEVA</sequence>
<dbReference type="STRING" id="39966.A0A369JCF4"/>
<dbReference type="AlphaFoldDB" id="A0A369JCF4"/>
<dbReference type="PANTHER" id="PTHR16193:SF0">
    <property type="entry name" value="TETRATRICOPEPTIDE REPEAT PROTEIN 27"/>
    <property type="match status" value="1"/>
</dbReference>
<dbReference type="EMBL" id="LUEZ02000071">
    <property type="protein sequence ID" value="RDB19799.1"/>
    <property type="molecule type" value="Genomic_DNA"/>
</dbReference>
<gene>
    <name evidence="5" type="ORF">Hypma_013031</name>
</gene>
<evidence type="ECO:0000256" key="4">
    <source>
        <dbReference type="SAM" id="MobiDB-lite"/>
    </source>
</evidence>
<evidence type="ECO:0000256" key="2">
    <source>
        <dbReference type="ARBA" id="ARBA00022803"/>
    </source>
</evidence>
<reference evidence="5" key="1">
    <citation type="submission" date="2018-04" db="EMBL/GenBank/DDBJ databases">
        <title>Whole genome sequencing of Hypsizygus marmoreus.</title>
        <authorList>
            <person name="Choi I.-G."/>
            <person name="Min B."/>
            <person name="Kim J.-G."/>
            <person name="Kim S."/>
            <person name="Oh Y.-L."/>
            <person name="Kong W.-S."/>
            <person name="Park H."/>
            <person name="Jeong J."/>
            <person name="Song E.-S."/>
        </authorList>
    </citation>
    <scope>NUCLEOTIDE SEQUENCE [LARGE SCALE GENOMIC DNA]</scope>
    <source>
        <strain evidence="5">51987-8</strain>
    </source>
</reference>
<feature type="compositionally biased region" description="Basic and acidic residues" evidence="4">
    <location>
        <begin position="294"/>
        <end position="307"/>
    </location>
</feature>
<protein>
    <submittedName>
        <fullName evidence="5">TPR repeat-containing protein C19B12.01</fullName>
    </submittedName>
</protein>
<dbReference type="InterPro" id="IPR011990">
    <property type="entry name" value="TPR-like_helical_dom_sf"/>
</dbReference>
<dbReference type="PROSITE" id="PS50005">
    <property type="entry name" value="TPR"/>
    <property type="match status" value="1"/>
</dbReference>